<comment type="function">
    <text evidence="2 9">Catalyzes the dehydration of D-mannonate.</text>
</comment>
<evidence type="ECO:0000256" key="5">
    <source>
        <dbReference type="ARBA" id="ARBA00012927"/>
    </source>
</evidence>
<dbReference type="EMBL" id="RHIB01000003">
    <property type="protein sequence ID" value="RNA67173.1"/>
    <property type="molecule type" value="Genomic_DNA"/>
</dbReference>
<evidence type="ECO:0000256" key="6">
    <source>
        <dbReference type="ARBA" id="ARBA00023004"/>
    </source>
</evidence>
<evidence type="ECO:0000256" key="3">
    <source>
        <dbReference type="ARBA" id="ARBA00004892"/>
    </source>
</evidence>
<dbReference type="RefSeq" id="WP_122901354.1">
    <property type="nucleotide sequence ID" value="NZ_RHIB01000003.1"/>
</dbReference>
<dbReference type="EC" id="4.2.1.8" evidence="5 9"/>
<gene>
    <name evidence="9" type="primary">uxuA</name>
    <name evidence="10" type="ORF">EBO34_18500</name>
</gene>
<proteinExistence type="inferred from homology"/>
<dbReference type="Gene3D" id="3.20.20.150">
    <property type="entry name" value="Divalent-metal-dependent TIM barrel enzymes"/>
    <property type="match status" value="1"/>
</dbReference>
<dbReference type="PANTHER" id="PTHR30387">
    <property type="entry name" value="MANNONATE DEHYDRATASE"/>
    <property type="match status" value="1"/>
</dbReference>
<comment type="cofactor">
    <cofactor evidence="9">
        <name>Fe(2+)</name>
        <dbReference type="ChEBI" id="CHEBI:29033"/>
    </cofactor>
    <cofactor evidence="9">
        <name>Mn(2+)</name>
        <dbReference type="ChEBI" id="CHEBI:29035"/>
    </cofactor>
</comment>
<dbReference type="AlphaFoldDB" id="A0A3M7TNG5"/>
<reference evidence="10 11" key="1">
    <citation type="submission" date="2018-10" db="EMBL/GenBank/DDBJ databases">
        <title>Bacillus Keqinensis sp. nov., a moderately halophilic bacterium isolated from a saline-alkaline lake.</title>
        <authorList>
            <person name="Wang H."/>
        </authorList>
    </citation>
    <scope>NUCLEOTIDE SEQUENCE [LARGE SCALE GENOMIC DNA]</scope>
    <source>
        <strain evidence="10 11">KQ-3</strain>
    </source>
</reference>
<comment type="catalytic activity">
    <reaction evidence="1 9">
        <text>D-mannonate = 2-dehydro-3-deoxy-D-gluconate + H2O</text>
        <dbReference type="Rhea" id="RHEA:20097"/>
        <dbReference type="ChEBI" id="CHEBI:15377"/>
        <dbReference type="ChEBI" id="CHEBI:17767"/>
        <dbReference type="ChEBI" id="CHEBI:57990"/>
        <dbReference type="EC" id="4.2.1.8"/>
    </reaction>
</comment>
<dbReference type="OrthoDB" id="9780250at2"/>
<comment type="caution">
    <text evidence="10">The sequence shown here is derived from an EMBL/GenBank/DDBJ whole genome shotgun (WGS) entry which is preliminary data.</text>
</comment>
<organism evidence="10 11">
    <name type="scientific">Alteribacter keqinensis</name>
    <dbReference type="NCBI Taxonomy" id="2483800"/>
    <lineage>
        <taxon>Bacteria</taxon>
        <taxon>Bacillati</taxon>
        <taxon>Bacillota</taxon>
        <taxon>Bacilli</taxon>
        <taxon>Bacillales</taxon>
        <taxon>Bacillaceae</taxon>
        <taxon>Alteribacter</taxon>
    </lineage>
</organism>
<dbReference type="GO" id="GO:0008198">
    <property type="term" value="F:ferrous iron binding"/>
    <property type="evidence" value="ECO:0007669"/>
    <property type="project" value="TreeGrafter"/>
</dbReference>
<sequence>MEMSFRWYGEDDPVTLEKIRQIPDMKGIVTAIYDIPPGETWPYEDIVELKNSVEEAGLKLTVIESVPVHEEIKLGSNRRDVLIDQFAQTIRNLSKAGINTVCYNFMPVFDWVRTDLAAALPDGSNSLYYSDETVRSLNPVKGEFSLPGWDLSYQKEDLETLLKDYSSVTEEQLMENLIYFLKKIIPVAEEKNVNMALHPDDPPWPVFGLPRIVNNVHHVRTILSSVESKNNGITFCTGSFGADRGNNLEQIIETAEGRIHFVHARNITWTGSKSFQETSHSVKDGSINMVSVMNKLLDKGFKGAIRPDHGRMIWGESGRPGYGLYDRALGAAYLNGIIDSYQERKVRTNDTAAIYR</sequence>
<dbReference type="NCBIfam" id="NF003027">
    <property type="entry name" value="PRK03906.1"/>
    <property type="match status" value="2"/>
</dbReference>
<name>A0A3M7TNG5_9BACI</name>
<dbReference type="UniPathway" id="UPA00246"/>
<dbReference type="GO" id="GO:0030145">
    <property type="term" value="F:manganese ion binding"/>
    <property type="evidence" value="ECO:0007669"/>
    <property type="project" value="TreeGrafter"/>
</dbReference>
<dbReference type="GO" id="GO:0042840">
    <property type="term" value="P:D-glucuronate catabolic process"/>
    <property type="evidence" value="ECO:0007669"/>
    <property type="project" value="TreeGrafter"/>
</dbReference>
<evidence type="ECO:0000256" key="8">
    <source>
        <dbReference type="ARBA" id="ARBA00023239"/>
    </source>
</evidence>
<keyword evidence="6 9" id="KW-0408">Iron</keyword>
<evidence type="ECO:0000256" key="4">
    <source>
        <dbReference type="ARBA" id="ARBA00007389"/>
    </source>
</evidence>
<dbReference type="InterPro" id="IPR036237">
    <property type="entry name" value="Xyl_isomerase-like_sf"/>
</dbReference>
<evidence type="ECO:0000256" key="1">
    <source>
        <dbReference type="ARBA" id="ARBA00001794"/>
    </source>
</evidence>
<evidence type="ECO:0000256" key="2">
    <source>
        <dbReference type="ARBA" id="ARBA00002713"/>
    </source>
</evidence>
<dbReference type="InterPro" id="IPR004628">
    <property type="entry name" value="Man_deHydtase"/>
</dbReference>
<protein>
    <recommendedName>
        <fullName evidence="5 9">Mannonate dehydratase</fullName>
        <ecNumber evidence="5 9">4.2.1.8</ecNumber>
    </recommendedName>
    <alternativeName>
        <fullName evidence="9">D-mannonate hydro-lyase</fullName>
    </alternativeName>
</protein>
<comment type="pathway">
    <text evidence="3 9">Carbohydrate metabolism; pentose and glucuronate interconversion.</text>
</comment>
<evidence type="ECO:0000256" key="9">
    <source>
        <dbReference type="HAMAP-Rule" id="MF_00106"/>
    </source>
</evidence>
<dbReference type="Proteomes" id="UP000278746">
    <property type="component" value="Unassembled WGS sequence"/>
</dbReference>
<evidence type="ECO:0000313" key="11">
    <source>
        <dbReference type="Proteomes" id="UP000278746"/>
    </source>
</evidence>
<evidence type="ECO:0000313" key="10">
    <source>
        <dbReference type="EMBL" id="RNA67173.1"/>
    </source>
</evidence>
<accession>A0A3M7TNG5</accession>
<keyword evidence="8 9" id="KW-0456">Lyase</keyword>
<dbReference type="HAMAP" id="MF_00106">
    <property type="entry name" value="UxuA"/>
    <property type="match status" value="1"/>
</dbReference>
<dbReference type="SUPFAM" id="SSF51658">
    <property type="entry name" value="Xylose isomerase-like"/>
    <property type="match status" value="1"/>
</dbReference>
<evidence type="ECO:0000256" key="7">
    <source>
        <dbReference type="ARBA" id="ARBA00023211"/>
    </source>
</evidence>
<dbReference type="GO" id="GO:0008927">
    <property type="term" value="F:mannonate dehydratase activity"/>
    <property type="evidence" value="ECO:0007669"/>
    <property type="project" value="UniProtKB-UniRule"/>
</dbReference>
<keyword evidence="11" id="KW-1185">Reference proteome</keyword>
<keyword evidence="7 9" id="KW-0464">Manganese</keyword>
<dbReference type="PIRSF" id="PIRSF016049">
    <property type="entry name" value="Man_dehyd"/>
    <property type="match status" value="1"/>
</dbReference>
<dbReference type="Pfam" id="PF03786">
    <property type="entry name" value="UxuA"/>
    <property type="match status" value="1"/>
</dbReference>
<dbReference type="PANTHER" id="PTHR30387:SF2">
    <property type="entry name" value="MANNONATE DEHYDRATASE"/>
    <property type="match status" value="1"/>
</dbReference>
<comment type="similarity">
    <text evidence="4 9">Belongs to the mannonate dehydratase family.</text>
</comment>